<evidence type="ECO:0000256" key="2">
    <source>
        <dbReference type="SAM" id="Phobius"/>
    </source>
</evidence>
<dbReference type="STRING" id="1236973.JCM9157_2039"/>
<name>W4QUG5_HALA3</name>
<evidence type="ECO:0000313" key="4">
    <source>
        <dbReference type="Proteomes" id="UP000018896"/>
    </source>
</evidence>
<keyword evidence="2" id="KW-0812">Transmembrane</keyword>
<feature type="transmembrane region" description="Helical" evidence="2">
    <location>
        <begin position="109"/>
        <end position="135"/>
    </location>
</feature>
<evidence type="ECO:0000256" key="1">
    <source>
        <dbReference type="SAM" id="MobiDB-lite"/>
    </source>
</evidence>
<dbReference type="RefSeq" id="WP_035664110.1">
    <property type="nucleotide sequence ID" value="NZ_BAUV01000012.1"/>
</dbReference>
<feature type="region of interest" description="Disordered" evidence="1">
    <location>
        <begin position="75"/>
        <end position="99"/>
    </location>
</feature>
<comment type="caution">
    <text evidence="3">The sequence shown here is derived from an EMBL/GenBank/DDBJ whole genome shotgun (WGS) entry which is preliminary data.</text>
</comment>
<sequence length="367" mass="40125">MNQDKYKISVRLNGKEQTLQEQKPEKLEVDPAVLQQDVSKEIVAARDHEQEDRAEIIPQPDNIIDFGSRHEERVRNGQPFWDDGNREKSPKLPYKRKKKPFSQMKKPKIPFMLIAAIFSAIIVGLGFGTVILTVFTSDNVVVGEGDDTAAVTAQASPADAPPSSEGGSLPALTLEIVQGGAFTEMSKGEEIVARIHEQGLAGTLTQGTDPIYMFIGAGGDRAQATKISELYSGYGQDTYLKTYRVEGENLSVQAEDLSNWFSSAISHYKEVLQLSVDGLSGGSLITADRVKQIEDQAATLQANRDQAFAHLSGASQEHALKMGDNLVLAGKKLSEYQSSSEAESLWKSQQALLDALVNYQQVIQALQ</sequence>
<protein>
    <submittedName>
        <fullName evidence="3">Stage II sporulation protein B</fullName>
    </submittedName>
</protein>
<proteinExistence type="predicted"/>
<organism evidence="3 4">
    <name type="scientific">Halalkalibacter akibai (strain ATCC 43226 / DSM 21942 / CIP 109018 / JCM 9157 / 1139)</name>
    <name type="common">Bacillus akibai</name>
    <dbReference type="NCBI Taxonomy" id="1236973"/>
    <lineage>
        <taxon>Bacteria</taxon>
        <taxon>Bacillati</taxon>
        <taxon>Bacillota</taxon>
        <taxon>Bacilli</taxon>
        <taxon>Bacillales</taxon>
        <taxon>Bacillaceae</taxon>
        <taxon>Halalkalibacter</taxon>
    </lineage>
</organism>
<dbReference type="OrthoDB" id="2964557at2"/>
<dbReference type="Proteomes" id="UP000018896">
    <property type="component" value="Unassembled WGS sequence"/>
</dbReference>
<keyword evidence="4" id="KW-1185">Reference proteome</keyword>
<keyword evidence="2" id="KW-1133">Transmembrane helix</keyword>
<evidence type="ECO:0000313" key="3">
    <source>
        <dbReference type="EMBL" id="GAE34954.1"/>
    </source>
</evidence>
<reference evidence="3 4" key="1">
    <citation type="journal article" date="2014" name="Genome Announc.">
        <title>Draft Genome Sequences of Three Alkaliphilic Bacillus Strains, Bacillus wakoensis JCM 9140T, Bacillus akibai JCM 9157T, and Bacillus hemicellulosilyticus JCM 9152T.</title>
        <authorList>
            <person name="Yuki M."/>
            <person name="Oshima K."/>
            <person name="Suda W."/>
            <person name="Oshida Y."/>
            <person name="Kitamura K."/>
            <person name="Iida T."/>
            <person name="Hattori M."/>
            <person name="Ohkuma M."/>
        </authorList>
    </citation>
    <scope>NUCLEOTIDE SEQUENCE [LARGE SCALE GENOMIC DNA]</scope>
    <source>
        <strain evidence="3 4">JCM 9157</strain>
    </source>
</reference>
<dbReference type="AlphaFoldDB" id="W4QUG5"/>
<keyword evidence="2" id="KW-0472">Membrane</keyword>
<accession>W4QUG5</accession>
<dbReference type="EMBL" id="BAUV01000012">
    <property type="protein sequence ID" value="GAE34954.1"/>
    <property type="molecule type" value="Genomic_DNA"/>
</dbReference>
<gene>
    <name evidence="3" type="ORF">JCM9157_2039</name>
</gene>